<organism evidence="1 2">
    <name type="scientific">Stieleria varia</name>
    <dbReference type="NCBI Taxonomy" id="2528005"/>
    <lineage>
        <taxon>Bacteria</taxon>
        <taxon>Pseudomonadati</taxon>
        <taxon>Planctomycetota</taxon>
        <taxon>Planctomycetia</taxon>
        <taxon>Pirellulales</taxon>
        <taxon>Pirellulaceae</taxon>
        <taxon>Stieleria</taxon>
    </lineage>
</organism>
<comment type="caution">
    <text evidence="1">The sequence shown here is derived from an EMBL/GenBank/DDBJ whole genome shotgun (WGS) entry which is preliminary data.</text>
</comment>
<protein>
    <submittedName>
        <fullName evidence="1">Uncharacterized protein</fullName>
    </submittedName>
</protein>
<proteinExistence type="predicted"/>
<name>A0A5C6ASM5_9BACT</name>
<dbReference type="EMBL" id="SJPN01000004">
    <property type="protein sequence ID" value="TWU02995.1"/>
    <property type="molecule type" value="Genomic_DNA"/>
</dbReference>
<sequence>MPDFDKIARRLTKNAYLPLDDQVEQLQRLCPDVVCQLEQDSGRGGPLIFWGTCRNVDELAGKVIVDPGILKLIFRVAEQRLDIEFPHAGLQHTYGYLFSVINTPYGKKRERWTSDALEHSLALPSDTLSPAPATGTLLANATWLAGNIAFRGHARRNWLIRCLRKRVASAMGQLDIDAMTRLRSVETISLQRDRGRDASVSLITDLLRLPQTERGAEEWLLVYSVNDSRKPHPEIITLFTVAQAFVQAVRERSAKGKLDDIRLRYNAWVPGFPAAPQSGTVRLVTE</sequence>
<evidence type="ECO:0000313" key="2">
    <source>
        <dbReference type="Proteomes" id="UP000320176"/>
    </source>
</evidence>
<dbReference type="AlphaFoldDB" id="A0A5C6ASM5"/>
<keyword evidence="2" id="KW-1185">Reference proteome</keyword>
<dbReference type="RefSeq" id="WP_146521215.1">
    <property type="nucleotide sequence ID" value="NZ_CP151726.1"/>
</dbReference>
<dbReference type="OrthoDB" id="9342873at2"/>
<accession>A0A5C6ASM5</accession>
<gene>
    <name evidence="1" type="ORF">Pla52n_40840</name>
</gene>
<dbReference type="Proteomes" id="UP000320176">
    <property type="component" value="Unassembled WGS sequence"/>
</dbReference>
<evidence type="ECO:0000313" key="1">
    <source>
        <dbReference type="EMBL" id="TWU02995.1"/>
    </source>
</evidence>
<reference evidence="1 2" key="1">
    <citation type="submission" date="2019-02" db="EMBL/GenBank/DDBJ databases">
        <title>Deep-cultivation of Planctomycetes and their phenomic and genomic characterization uncovers novel biology.</title>
        <authorList>
            <person name="Wiegand S."/>
            <person name="Jogler M."/>
            <person name="Boedeker C."/>
            <person name="Pinto D."/>
            <person name="Vollmers J."/>
            <person name="Rivas-Marin E."/>
            <person name="Kohn T."/>
            <person name="Peeters S.H."/>
            <person name="Heuer A."/>
            <person name="Rast P."/>
            <person name="Oberbeckmann S."/>
            <person name="Bunk B."/>
            <person name="Jeske O."/>
            <person name="Meyerdierks A."/>
            <person name="Storesund J.E."/>
            <person name="Kallscheuer N."/>
            <person name="Luecker S."/>
            <person name="Lage O.M."/>
            <person name="Pohl T."/>
            <person name="Merkel B.J."/>
            <person name="Hornburger P."/>
            <person name="Mueller R.-W."/>
            <person name="Bruemmer F."/>
            <person name="Labrenz M."/>
            <person name="Spormann A.M."/>
            <person name="Op Den Camp H."/>
            <person name="Overmann J."/>
            <person name="Amann R."/>
            <person name="Jetten M.S.M."/>
            <person name="Mascher T."/>
            <person name="Medema M.H."/>
            <person name="Devos D.P."/>
            <person name="Kaster A.-K."/>
            <person name="Ovreas L."/>
            <person name="Rohde M."/>
            <person name="Galperin M.Y."/>
            <person name="Jogler C."/>
        </authorList>
    </citation>
    <scope>NUCLEOTIDE SEQUENCE [LARGE SCALE GENOMIC DNA]</scope>
    <source>
        <strain evidence="1 2">Pla52n</strain>
    </source>
</reference>